<evidence type="ECO:0000313" key="3">
    <source>
        <dbReference type="Proteomes" id="UP000053328"/>
    </source>
</evidence>
<feature type="compositionally biased region" description="Low complexity" evidence="1">
    <location>
        <begin position="54"/>
        <end position="66"/>
    </location>
</feature>
<dbReference type="RefSeq" id="XP_016240713.1">
    <property type="nucleotide sequence ID" value="XM_016375437.1"/>
</dbReference>
<dbReference type="GeneID" id="27328155"/>
<protein>
    <recommendedName>
        <fullName evidence="4">FAR1 domain-containing protein</fullName>
    </recommendedName>
</protein>
<reference evidence="2 3" key="1">
    <citation type="submission" date="2015-01" db="EMBL/GenBank/DDBJ databases">
        <title>The Genome Sequence of Exophiala spinifera CBS89968.</title>
        <authorList>
            <consortium name="The Broad Institute Genomics Platform"/>
            <person name="Cuomo C."/>
            <person name="de Hoog S."/>
            <person name="Gorbushina A."/>
            <person name="Stielow B."/>
            <person name="Teixiera M."/>
            <person name="Abouelleil A."/>
            <person name="Chapman S.B."/>
            <person name="Priest M."/>
            <person name="Young S.K."/>
            <person name="Wortman J."/>
            <person name="Nusbaum C."/>
            <person name="Birren B."/>
        </authorList>
    </citation>
    <scope>NUCLEOTIDE SEQUENCE [LARGE SCALE GENOMIC DNA]</scope>
    <source>
        <strain evidence="2 3">CBS 89968</strain>
    </source>
</reference>
<sequence>MSTPAQLAAEMEALLAYETSSNDEFYECNSDAEGAEGAAGAAAQEDAPEALDGAQPSEEAAEAQEQGHAIPFALPPREEAAEQGPVIPFALPPSDTMFHSLEEAWEFLDRWTGPRGYGLRIHRRGRLHVNGEINQIYLVCDRANPRNRKKSASHVVHRYKGTLTRNCHFRMVLKRSMEGSPWRLIYTHQEHSHEPS</sequence>
<evidence type="ECO:0000313" key="2">
    <source>
        <dbReference type="EMBL" id="KIW20497.1"/>
    </source>
</evidence>
<evidence type="ECO:0008006" key="4">
    <source>
        <dbReference type="Google" id="ProtNLM"/>
    </source>
</evidence>
<proteinExistence type="predicted"/>
<organism evidence="2 3">
    <name type="scientific">Exophiala spinifera</name>
    <dbReference type="NCBI Taxonomy" id="91928"/>
    <lineage>
        <taxon>Eukaryota</taxon>
        <taxon>Fungi</taxon>
        <taxon>Dikarya</taxon>
        <taxon>Ascomycota</taxon>
        <taxon>Pezizomycotina</taxon>
        <taxon>Eurotiomycetes</taxon>
        <taxon>Chaetothyriomycetidae</taxon>
        <taxon>Chaetothyriales</taxon>
        <taxon>Herpotrichiellaceae</taxon>
        <taxon>Exophiala</taxon>
    </lineage>
</organism>
<feature type="compositionally biased region" description="Low complexity" evidence="1">
    <location>
        <begin position="35"/>
        <end position="45"/>
    </location>
</feature>
<feature type="region of interest" description="Disordered" evidence="1">
    <location>
        <begin position="27"/>
        <end position="66"/>
    </location>
</feature>
<accession>A0A0D2A6W9</accession>
<dbReference type="HOGENOM" id="CLU_1408779_0_0_1"/>
<name>A0A0D2A6W9_9EURO</name>
<gene>
    <name evidence="2" type="ORF">PV08_01072</name>
</gene>
<dbReference type="EMBL" id="KN847492">
    <property type="protein sequence ID" value="KIW20497.1"/>
    <property type="molecule type" value="Genomic_DNA"/>
</dbReference>
<keyword evidence="3" id="KW-1185">Reference proteome</keyword>
<evidence type="ECO:0000256" key="1">
    <source>
        <dbReference type="SAM" id="MobiDB-lite"/>
    </source>
</evidence>
<dbReference type="AlphaFoldDB" id="A0A0D2A6W9"/>
<dbReference type="VEuPathDB" id="FungiDB:PV08_01072"/>
<dbReference type="Proteomes" id="UP000053328">
    <property type="component" value="Unassembled WGS sequence"/>
</dbReference>